<dbReference type="PANTHER" id="PTHR13847">
    <property type="entry name" value="SARCOSINE DEHYDROGENASE-RELATED"/>
    <property type="match status" value="1"/>
</dbReference>
<dbReference type="InterPro" id="IPR036188">
    <property type="entry name" value="FAD/NAD-bd_sf"/>
</dbReference>
<reference evidence="2 3" key="1">
    <citation type="submission" date="2022-06" db="EMBL/GenBank/DDBJ databases">
        <title>Pseudarthrobacter sp. strain RMG13 Genome sequencing and assembly.</title>
        <authorList>
            <person name="Kim I."/>
        </authorList>
    </citation>
    <scope>NUCLEOTIDE SEQUENCE [LARGE SCALE GENOMIC DNA]</scope>
    <source>
        <strain evidence="2 3">RMG13</strain>
    </source>
</reference>
<dbReference type="RefSeq" id="WP_254753252.1">
    <property type="nucleotide sequence ID" value="NZ_JANCLV010000028.1"/>
</dbReference>
<evidence type="ECO:0000313" key="2">
    <source>
        <dbReference type="EMBL" id="MCP9002064.1"/>
    </source>
</evidence>
<evidence type="ECO:0000313" key="3">
    <source>
        <dbReference type="Proteomes" id="UP001524318"/>
    </source>
</evidence>
<accession>A0ABT1LUB5</accession>
<sequence>MKQRVAVVGAGVIGSAVFASLSEAGNDVTLYDKGAPGSGSSAVSFAWINSNNKTPEPYFELNKSALLEHIERQHNGSRAFHQTGYYELATEQEHIERLQNKVQRLADWGYDVEVLSPDAAQLALPELASATVRGFNAFFPQEGYCNIPAFIAECLDTGRRNGGRSILSEVRNVETTPSGVTVHHRHGPSESFDRAVIAVGRWTQDVTEGCGISIPMHDDHTPGSANLGFLAVTGPTAVSLRSVVTTSGLGFRPDGHGRLILQSLPLDAQADLARQYPPRGTIAKEFERRLSSTFNTGFPITVDRVNVGYRPLTKDGLTIAGFMDSNESLYVIATHSAITLAPLLARFAAAEISGDVVQTLTPFRPSRFRAPSTTHPVTAARTPGDQ</sequence>
<name>A0ABT1LUB5_9MICC</name>
<proteinExistence type="predicted"/>
<organism evidence="2 3">
    <name type="scientific">Pseudarthrobacter humi</name>
    <dbReference type="NCBI Taxonomy" id="2952523"/>
    <lineage>
        <taxon>Bacteria</taxon>
        <taxon>Bacillati</taxon>
        <taxon>Actinomycetota</taxon>
        <taxon>Actinomycetes</taxon>
        <taxon>Micrococcales</taxon>
        <taxon>Micrococcaceae</taxon>
        <taxon>Pseudarthrobacter</taxon>
    </lineage>
</organism>
<evidence type="ECO:0000259" key="1">
    <source>
        <dbReference type="Pfam" id="PF01266"/>
    </source>
</evidence>
<dbReference type="Gene3D" id="3.50.50.60">
    <property type="entry name" value="FAD/NAD(P)-binding domain"/>
    <property type="match status" value="1"/>
</dbReference>
<dbReference type="Gene3D" id="3.30.9.10">
    <property type="entry name" value="D-Amino Acid Oxidase, subunit A, domain 2"/>
    <property type="match status" value="1"/>
</dbReference>
<gene>
    <name evidence="2" type="ORF">NFC73_20380</name>
</gene>
<keyword evidence="3" id="KW-1185">Reference proteome</keyword>
<dbReference type="EMBL" id="JANCLV010000028">
    <property type="protein sequence ID" value="MCP9002064.1"/>
    <property type="molecule type" value="Genomic_DNA"/>
</dbReference>
<dbReference type="Proteomes" id="UP001524318">
    <property type="component" value="Unassembled WGS sequence"/>
</dbReference>
<protein>
    <submittedName>
        <fullName evidence="2">FAD-binding oxidoreductase</fullName>
    </submittedName>
</protein>
<feature type="domain" description="FAD dependent oxidoreductase" evidence="1">
    <location>
        <begin position="4"/>
        <end position="349"/>
    </location>
</feature>
<dbReference type="SUPFAM" id="SSF51905">
    <property type="entry name" value="FAD/NAD(P)-binding domain"/>
    <property type="match status" value="1"/>
</dbReference>
<dbReference type="Pfam" id="PF01266">
    <property type="entry name" value="DAO"/>
    <property type="match status" value="1"/>
</dbReference>
<comment type="caution">
    <text evidence="2">The sequence shown here is derived from an EMBL/GenBank/DDBJ whole genome shotgun (WGS) entry which is preliminary data.</text>
</comment>
<dbReference type="InterPro" id="IPR006076">
    <property type="entry name" value="FAD-dep_OxRdtase"/>
</dbReference>